<name>A0A7D5P611_9EURY</name>
<dbReference type="SUPFAM" id="SSF48173">
    <property type="entry name" value="Cryptochrome/photolyase FAD-binding domain"/>
    <property type="match status" value="1"/>
</dbReference>
<dbReference type="InterPro" id="IPR036134">
    <property type="entry name" value="Crypto/Photolyase_FAD-like_sf"/>
</dbReference>
<sequence>MTQPRPVVGTPDEYDLDDPNRVPWVLGTHLHPEVGPLGRAPSGSRVCMIEAHGFARRKPYHHHKLTLVFAAMRHFRDELRDAGYEVEYVRAETFREGLATYFDRYPEDTLVAMRSPSHRSGDRFRDLVETVGGDLELVGNELFCSTPEAFDEWADGGGEGDQFRHEDFYRWMRRESGVLMADGEPVGGEWNLDEANREVPPDDWEAPPVYEPAVDDLTREVAEWVAEEFDTWGSTEGFAWPVTRDEALAALDHFVAERLPEFGPYQDAMRADDPAMAHALLSPAVNLGLVHPWEAVTAIEDTYEERSDVPLNSAEGAVRQFLGWREFVRHVYRHAMPDLAEASQLGADRPLPDLFWSGETDMACVGASVADVYERGYSHHIQRLMVLSNVATLWGVDPAELNEWFHTTYVDAYHWVTTPNVVEMGSYGSGVFATKPYVASANYVDDMSDYCGDCAYDPDRTTGKGACPLNALYWDFLARNEDRLRSNHRMGPLYGHVDDKRDDCEMDEIYQRVSELRTMERRGDL</sequence>
<dbReference type="PANTHER" id="PTHR38657:SF1">
    <property type="entry name" value="SLR1343 PROTEIN"/>
    <property type="match status" value="1"/>
</dbReference>
<keyword evidence="1" id="KW-0456">Lyase</keyword>
<dbReference type="Pfam" id="PF04244">
    <property type="entry name" value="DPRP"/>
    <property type="match status" value="1"/>
</dbReference>
<gene>
    <name evidence="1" type="ORF">HZS54_09045</name>
</gene>
<organism evidence="1 2">
    <name type="scientific">Halosimplex pelagicum</name>
    <dbReference type="NCBI Taxonomy" id="869886"/>
    <lineage>
        <taxon>Archaea</taxon>
        <taxon>Methanobacteriati</taxon>
        <taxon>Methanobacteriota</taxon>
        <taxon>Stenosarchaea group</taxon>
        <taxon>Halobacteria</taxon>
        <taxon>Halobacteriales</taxon>
        <taxon>Haloarculaceae</taxon>
        <taxon>Halosimplex</taxon>
    </lineage>
</organism>
<dbReference type="EMBL" id="CP058909">
    <property type="protein sequence ID" value="QLH81763.1"/>
    <property type="molecule type" value="Genomic_DNA"/>
</dbReference>
<evidence type="ECO:0000313" key="2">
    <source>
        <dbReference type="Proteomes" id="UP000509346"/>
    </source>
</evidence>
<dbReference type="OrthoDB" id="371734at2157"/>
<dbReference type="Gene3D" id="3.40.50.620">
    <property type="entry name" value="HUPs"/>
    <property type="match status" value="1"/>
</dbReference>
<keyword evidence="2" id="KW-1185">Reference proteome</keyword>
<dbReference type="GeneID" id="56082732"/>
<evidence type="ECO:0000313" key="1">
    <source>
        <dbReference type="EMBL" id="QLH81763.1"/>
    </source>
</evidence>
<reference evidence="1 2" key="1">
    <citation type="submission" date="2020-07" db="EMBL/GenBank/DDBJ databases">
        <title>Halosimplex litoreum sp. nov. and Halosimplex rubrum sp. nov., isolated from different salt environments.</title>
        <authorList>
            <person name="Cui H."/>
        </authorList>
    </citation>
    <scope>NUCLEOTIDE SEQUENCE [LARGE SCALE GENOMIC DNA]</scope>
    <source>
        <strain evidence="1 2">R2</strain>
    </source>
</reference>
<protein>
    <submittedName>
        <fullName evidence="1">Cryptochrome/photolyase family protein</fullName>
    </submittedName>
</protein>
<dbReference type="KEGG" id="hpel:HZS54_09045"/>
<proteinExistence type="predicted"/>
<dbReference type="AlphaFoldDB" id="A0A7D5P611"/>
<dbReference type="Gene3D" id="1.25.40.80">
    <property type="match status" value="1"/>
</dbReference>
<dbReference type="InterPro" id="IPR052551">
    <property type="entry name" value="UV-DNA_repair_photolyase"/>
</dbReference>
<dbReference type="Proteomes" id="UP000509346">
    <property type="component" value="Chromosome"/>
</dbReference>
<accession>A0A7D5P611</accession>
<dbReference type="PANTHER" id="PTHR38657">
    <property type="entry name" value="SLR1343 PROTEIN"/>
    <property type="match status" value="1"/>
</dbReference>
<dbReference type="Gene3D" id="1.10.10.1710">
    <property type="entry name" value="Deoxyribodipyrimidine photolyase-related"/>
    <property type="match status" value="1"/>
</dbReference>
<dbReference type="RefSeq" id="WP_179922085.1">
    <property type="nucleotide sequence ID" value="NZ_CP058909.1"/>
</dbReference>
<dbReference type="InterPro" id="IPR007357">
    <property type="entry name" value="PhrB-like"/>
</dbReference>
<dbReference type="InterPro" id="IPR014729">
    <property type="entry name" value="Rossmann-like_a/b/a_fold"/>
</dbReference>
<dbReference type="Gene3D" id="1.10.579.10">
    <property type="entry name" value="DNA Cyclobutane Dipyrimidine Photolyase, subunit A, domain 3"/>
    <property type="match status" value="1"/>
</dbReference>
<dbReference type="GO" id="GO:0016829">
    <property type="term" value="F:lyase activity"/>
    <property type="evidence" value="ECO:0007669"/>
    <property type="project" value="UniProtKB-KW"/>
</dbReference>